<evidence type="ECO:0000256" key="1">
    <source>
        <dbReference type="ARBA" id="ARBA00004141"/>
    </source>
</evidence>
<evidence type="ECO:0000259" key="5">
    <source>
        <dbReference type="Pfam" id="PF00916"/>
    </source>
</evidence>
<comment type="subcellular location">
    <subcellularLocation>
        <location evidence="1">Membrane</location>
        <topology evidence="1">Multi-pass membrane protein</topology>
    </subcellularLocation>
</comment>
<accession>A0AAW1XEH9</accession>
<dbReference type="AlphaFoldDB" id="A0AAW1XEH9"/>
<dbReference type="InterPro" id="IPR011547">
    <property type="entry name" value="SLC26A/SulP_dom"/>
</dbReference>
<evidence type="ECO:0000313" key="7">
    <source>
        <dbReference type="Proteomes" id="UP001457282"/>
    </source>
</evidence>
<name>A0AAW1XEH9_RUBAR</name>
<keyword evidence="2" id="KW-0812">Transmembrane</keyword>
<reference evidence="6 7" key="1">
    <citation type="journal article" date="2023" name="G3 (Bethesda)">
        <title>A chromosome-length genome assembly and annotation of blackberry (Rubus argutus, cv. 'Hillquist').</title>
        <authorList>
            <person name="Bruna T."/>
            <person name="Aryal R."/>
            <person name="Dudchenko O."/>
            <person name="Sargent D.J."/>
            <person name="Mead D."/>
            <person name="Buti M."/>
            <person name="Cavallini A."/>
            <person name="Hytonen T."/>
            <person name="Andres J."/>
            <person name="Pham M."/>
            <person name="Weisz D."/>
            <person name="Mascagni F."/>
            <person name="Usai G."/>
            <person name="Natali L."/>
            <person name="Bassil N."/>
            <person name="Fernandez G.E."/>
            <person name="Lomsadze A."/>
            <person name="Armour M."/>
            <person name="Olukolu B."/>
            <person name="Poorten T."/>
            <person name="Britton C."/>
            <person name="Davik J."/>
            <person name="Ashrafi H."/>
            <person name="Aiden E.L."/>
            <person name="Borodovsky M."/>
            <person name="Worthington M."/>
        </authorList>
    </citation>
    <scope>NUCLEOTIDE SEQUENCE [LARGE SCALE GENOMIC DNA]</scope>
    <source>
        <strain evidence="6">PI 553951</strain>
    </source>
</reference>
<dbReference type="InterPro" id="IPR001902">
    <property type="entry name" value="SLC26A/SulP_fam"/>
</dbReference>
<proteinExistence type="predicted"/>
<dbReference type="Pfam" id="PF00916">
    <property type="entry name" value="Sulfate_transp"/>
    <property type="match status" value="1"/>
</dbReference>
<protein>
    <recommendedName>
        <fullName evidence="5">SLC26A/SulP transporter domain-containing protein</fullName>
    </recommendedName>
</protein>
<dbReference type="GO" id="GO:0055085">
    <property type="term" value="P:transmembrane transport"/>
    <property type="evidence" value="ECO:0007669"/>
    <property type="project" value="InterPro"/>
</dbReference>
<evidence type="ECO:0000256" key="3">
    <source>
        <dbReference type="ARBA" id="ARBA00022989"/>
    </source>
</evidence>
<comment type="caution">
    <text evidence="6">The sequence shown here is derived from an EMBL/GenBank/DDBJ whole genome shotgun (WGS) entry which is preliminary data.</text>
</comment>
<dbReference type="PANTHER" id="PTHR11814">
    <property type="entry name" value="SULFATE TRANSPORTER"/>
    <property type="match status" value="1"/>
</dbReference>
<gene>
    <name evidence="6" type="ORF">M0R45_022438</name>
</gene>
<dbReference type="EMBL" id="JBEDUW010000004">
    <property type="protein sequence ID" value="KAK9935333.1"/>
    <property type="molecule type" value="Genomic_DNA"/>
</dbReference>
<keyword evidence="4" id="KW-0472">Membrane</keyword>
<evidence type="ECO:0000313" key="6">
    <source>
        <dbReference type="EMBL" id="KAK9935333.1"/>
    </source>
</evidence>
<evidence type="ECO:0000256" key="4">
    <source>
        <dbReference type="ARBA" id="ARBA00023136"/>
    </source>
</evidence>
<dbReference type="GO" id="GO:0016020">
    <property type="term" value="C:membrane"/>
    <property type="evidence" value="ECO:0007669"/>
    <property type="project" value="UniProtKB-SubCell"/>
</dbReference>
<keyword evidence="3" id="KW-1133">Transmembrane helix</keyword>
<dbReference type="Proteomes" id="UP001457282">
    <property type="component" value="Unassembled WGS sequence"/>
</dbReference>
<keyword evidence="7" id="KW-1185">Reference proteome</keyword>
<sequence>MHHCMEMGMDVHKVVPPPYRSTFQKLKTKFKETFFPDDPLHQFKGQTSKKKWILGAQYVFPILEWGPNYSFKLFKSDIVSGLTIASLAIPQGISYAKLANLPAIVGLYSSFVPPLLTCLVPSTSLHFYFLCWYLPSLSRIFKAWIYY</sequence>
<evidence type="ECO:0000256" key="2">
    <source>
        <dbReference type="ARBA" id="ARBA00022692"/>
    </source>
</evidence>
<organism evidence="6 7">
    <name type="scientific">Rubus argutus</name>
    <name type="common">Southern blackberry</name>
    <dbReference type="NCBI Taxonomy" id="59490"/>
    <lineage>
        <taxon>Eukaryota</taxon>
        <taxon>Viridiplantae</taxon>
        <taxon>Streptophyta</taxon>
        <taxon>Embryophyta</taxon>
        <taxon>Tracheophyta</taxon>
        <taxon>Spermatophyta</taxon>
        <taxon>Magnoliopsida</taxon>
        <taxon>eudicotyledons</taxon>
        <taxon>Gunneridae</taxon>
        <taxon>Pentapetalae</taxon>
        <taxon>rosids</taxon>
        <taxon>fabids</taxon>
        <taxon>Rosales</taxon>
        <taxon>Rosaceae</taxon>
        <taxon>Rosoideae</taxon>
        <taxon>Rosoideae incertae sedis</taxon>
        <taxon>Rubus</taxon>
    </lineage>
</organism>
<feature type="domain" description="SLC26A/SulP transporter" evidence="5">
    <location>
        <begin position="74"/>
        <end position="122"/>
    </location>
</feature>